<evidence type="ECO:0000256" key="1">
    <source>
        <dbReference type="SAM" id="Phobius"/>
    </source>
</evidence>
<feature type="transmembrane region" description="Helical" evidence="1">
    <location>
        <begin position="413"/>
        <end position="443"/>
    </location>
</feature>
<dbReference type="EMBL" id="AP026798">
    <property type="protein sequence ID" value="BDR52607.1"/>
    <property type="molecule type" value="Genomic_DNA"/>
</dbReference>
<feature type="transmembrane region" description="Helical" evidence="1">
    <location>
        <begin position="495"/>
        <end position="519"/>
    </location>
</feature>
<feature type="transmembrane region" description="Helical" evidence="1">
    <location>
        <begin position="240"/>
        <end position="266"/>
    </location>
</feature>
<keyword evidence="1" id="KW-1133">Transmembrane helix</keyword>
<accession>A0ABM8B6Y5</accession>
<keyword evidence="3" id="KW-1185">Reference proteome</keyword>
<feature type="transmembrane region" description="Helical" evidence="1">
    <location>
        <begin position="384"/>
        <end position="407"/>
    </location>
</feature>
<feature type="transmembrane region" description="Helical" evidence="1">
    <location>
        <begin position="27"/>
        <end position="46"/>
    </location>
</feature>
<evidence type="ECO:0008006" key="4">
    <source>
        <dbReference type="Google" id="ProtNLM"/>
    </source>
</evidence>
<feature type="transmembrane region" description="Helical" evidence="1">
    <location>
        <begin position="142"/>
        <end position="161"/>
    </location>
</feature>
<name>A0ABM8B6Y5_9BIFI</name>
<feature type="transmembrane region" description="Helical" evidence="1">
    <location>
        <begin position="181"/>
        <end position="201"/>
    </location>
</feature>
<sequence length="540" mass="58521">MSEVLTIVRLRWALTWATMKKSSWQTVGFIISLILVLGAVVSAWSASWNLGPQLAADGATLEVARAILLDAMSALTVFIVIIQLMVIGEGSTLNPQRFALFGIPDRKLQAGLLCAGLVGLPAICGFLCFASLAALYRGLGPVMVLTAVISALIAVVTMMSISKMVLSLATTLANSQRAQNVLYLVVFLLFLSMCYAPQIIAPSGPSGHLEFAQIEPLAEILSFTPLAAAFQLPFDLATGAWLFALLRLVILGLTCWLCFAVSTWCLRHARLSVGHTAAQVKAHGLGIFTRMPDSPSGAVSARMAIYLRRDPRQLLYFLLPIIFLIVFSFQAGQMPEMVWVAVYMGAVMLSMFFANDLAYDGPGIHMQVMAGLPGKEDRRGRVRLYLLVTSVYFILECIIATFISGYWHDANHLIDALVITCTVGGVLMAGIGLAQVLSCLLIYPVASIDKPFSSPQGRPVTQGLFPFVQMLGNIFAMLPTLIAWFILVINVPDSPLMWLLAPIALVNGALVLLGGLNWGGKLLDQRQLKIVSTLDRYASL</sequence>
<feature type="transmembrane region" description="Helical" evidence="1">
    <location>
        <begin position="108"/>
        <end position="136"/>
    </location>
</feature>
<feature type="transmembrane region" description="Helical" evidence="1">
    <location>
        <begin position="337"/>
        <end position="359"/>
    </location>
</feature>
<keyword evidence="1" id="KW-0472">Membrane</keyword>
<dbReference type="Proteomes" id="UP001321766">
    <property type="component" value="Chromosome"/>
</dbReference>
<feature type="transmembrane region" description="Helical" evidence="1">
    <location>
        <begin position="66"/>
        <end position="87"/>
    </location>
</feature>
<reference evidence="2 3" key="1">
    <citation type="journal article" date="2023" name="Microbiol. Spectr.">
        <title>Symbiosis of Carpenter Bees with Uncharacterized Lactic Acid Bacteria Showing NAD Auxotrophy.</title>
        <authorList>
            <person name="Kawasaki S."/>
            <person name="Ozawa K."/>
            <person name="Mori T."/>
            <person name="Yamamoto A."/>
            <person name="Ito M."/>
            <person name="Ohkuma M."/>
            <person name="Sakamoto M."/>
            <person name="Matsutani M."/>
        </authorList>
    </citation>
    <scope>NUCLEOTIDE SEQUENCE [LARGE SCALE GENOMIC DNA]</scope>
    <source>
        <strain evidence="2 3">Kim37-2</strain>
    </source>
</reference>
<feature type="transmembrane region" description="Helical" evidence="1">
    <location>
        <begin position="314"/>
        <end position="331"/>
    </location>
</feature>
<evidence type="ECO:0000313" key="2">
    <source>
        <dbReference type="EMBL" id="BDR52607.1"/>
    </source>
</evidence>
<organism evidence="2 3">
    <name type="scientific">Bombiscardovia nodaiensis</name>
    <dbReference type="NCBI Taxonomy" id="2932181"/>
    <lineage>
        <taxon>Bacteria</taxon>
        <taxon>Bacillati</taxon>
        <taxon>Actinomycetota</taxon>
        <taxon>Actinomycetes</taxon>
        <taxon>Bifidobacteriales</taxon>
        <taxon>Bifidobacteriaceae</taxon>
        <taxon>Bombiscardovia</taxon>
    </lineage>
</organism>
<evidence type="ECO:0000313" key="3">
    <source>
        <dbReference type="Proteomes" id="UP001321766"/>
    </source>
</evidence>
<feature type="transmembrane region" description="Helical" evidence="1">
    <location>
        <begin position="464"/>
        <end position="489"/>
    </location>
</feature>
<protein>
    <recommendedName>
        <fullName evidence="4">ABC transporter permease</fullName>
    </recommendedName>
</protein>
<gene>
    <name evidence="2" type="ORF">KIM372_05140</name>
</gene>
<keyword evidence="1" id="KW-0812">Transmembrane</keyword>
<proteinExistence type="predicted"/>